<dbReference type="Proteomes" id="UP001156441">
    <property type="component" value="Unassembled WGS sequence"/>
</dbReference>
<feature type="transmembrane region" description="Helical" evidence="1">
    <location>
        <begin position="80"/>
        <end position="98"/>
    </location>
</feature>
<evidence type="ECO:0000313" key="3">
    <source>
        <dbReference type="Proteomes" id="UP001156441"/>
    </source>
</evidence>
<name>A0ABT2J393_9PSEU</name>
<sequence length="118" mass="12915">MMLVPVWRRSWRDAAFVGAWMAVNPVVFGKPAHERAWSTRAMLGEERWIEERPMDAAMAVNAAATVAGVGAMVAARRRRAVPAAVAAAAQMGLLLAYWELMARYHDTRHGNGAGRGAR</sequence>
<protein>
    <submittedName>
        <fullName evidence="2">Uncharacterized protein</fullName>
    </submittedName>
</protein>
<organism evidence="2 3">
    <name type="scientific">Actinophytocola gossypii</name>
    <dbReference type="NCBI Taxonomy" id="2812003"/>
    <lineage>
        <taxon>Bacteria</taxon>
        <taxon>Bacillati</taxon>
        <taxon>Actinomycetota</taxon>
        <taxon>Actinomycetes</taxon>
        <taxon>Pseudonocardiales</taxon>
        <taxon>Pseudonocardiaceae</taxon>
    </lineage>
</organism>
<evidence type="ECO:0000313" key="2">
    <source>
        <dbReference type="EMBL" id="MCT2582306.1"/>
    </source>
</evidence>
<proteinExistence type="predicted"/>
<keyword evidence="3" id="KW-1185">Reference proteome</keyword>
<keyword evidence="1" id="KW-0472">Membrane</keyword>
<dbReference type="EMBL" id="JAFFZE010000004">
    <property type="protein sequence ID" value="MCT2582306.1"/>
    <property type="molecule type" value="Genomic_DNA"/>
</dbReference>
<keyword evidence="1" id="KW-0812">Transmembrane</keyword>
<comment type="caution">
    <text evidence="2">The sequence shown here is derived from an EMBL/GenBank/DDBJ whole genome shotgun (WGS) entry which is preliminary data.</text>
</comment>
<gene>
    <name evidence="2" type="ORF">JT362_04095</name>
</gene>
<accession>A0ABT2J393</accession>
<evidence type="ECO:0000256" key="1">
    <source>
        <dbReference type="SAM" id="Phobius"/>
    </source>
</evidence>
<reference evidence="2 3" key="1">
    <citation type="submission" date="2021-02" db="EMBL/GenBank/DDBJ databases">
        <title>Actinophytocola xerophila sp. nov., isolated from soil of cotton cropping field.</title>
        <authorList>
            <person name="Huang R."/>
            <person name="Chen X."/>
            <person name="Ge X."/>
            <person name="Liu W."/>
        </authorList>
    </citation>
    <scope>NUCLEOTIDE SEQUENCE [LARGE SCALE GENOMIC DNA]</scope>
    <source>
        <strain evidence="2 3">S1-96</strain>
    </source>
</reference>
<keyword evidence="1" id="KW-1133">Transmembrane helix</keyword>